<sequence>MSKLSSVLLLRRLARCSSSSSRCESHCSSPSSYSPVIERATVDDNHQQDLHHSRNNNLHQFLSFSRFGDHDEGWREKRKDEEDEQQLTRRDSLQPEVFFFTKDNFFLHSSRRSYTSISERFGLENQVIRHLTTATLRRRYSQTETRTEEHYCASYSTANDAGVSEERCSIERSEKGKRSREGTTAAAGAAAVPAVSWIEKVLPRQLQPFAHLARLDKPIGTWLLAWPCFWSISLAAPAASLPDFEMMVLFGLGAILLRGAGCTVNDLLDRDIDGKVERTRLRPIVSGALTPFQGLTFLGCQLLLGLGILLQLNTFSQVLGASSLLLVGSYPLMKRWTFWPQAFLGLTFNWGALLGWAAVRGEIDPFVVLPLYFSGVCWTLVYDTIYAHQDKDDDLRVGVKSTALRFGQETRPWLTGFSTAFISSLVLAGYNAHLGWPFYVGVAGAAGHLAWQVSTVDIHSRVDCNSKFVSNKWLGALVFTGIIFGKLAG</sequence>
<dbReference type="InterPro" id="IPR044878">
    <property type="entry name" value="UbiA_sf"/>
</dbReference>
<dbReference type="Gene3D" id="1.20.120.1780">
    <property type="entry name" value="UbiA prenyltransferase"/>
    <property type="match status" value="1"/>
</dbReference>
<feature type="transmembrane region" description="Helical" evidence="8">
    <location>
        <begin position="468"/>
        <end position="488"/>
    </location>
</feature>
<evidence type="ECO:0000313" key="10">
    <source>
        <dbReference type="Proteomes" id="UP001497512"/>
    </source>
</evidence>
<accession>A0ABP0THX9</accession>
<evidence type="ECO:0000256" key="4">
    <source>
        <dbReference type="ARBA" id="ARBA00022679"/>
    </source>
</evidence>
<feature type="transmembrane region" description="Helical" evidence="8">
    <location>
        <begin position="289"/>
        <end position="309"/>
    </location>
</feature>
<keyword evidence="10" id="KW-1185">Reference proteome</keyword>
<evidence type="ECO:0000256" key="8">
    <source>
        <dbReference type="HAMAP-Rule" id="MF_03189"/>
    </source>
</evidence>
<keyword evidence="8" id="KW-0831">Ubiquinone biosynthesis</keyword>
<evidence type="ECO:0000256" key="5">
    <source>
        <dbReference type="ARBA" id="ARBA00022692"/>
    </source>
</evidence>
<dbReference type="Proteomes" id="UP001497512">
    <property type="component" value="Chromosome 11"/>
</dbReference>
<dbReference type="Pfam" id="PF01040">
    <property type="entry name" value="UbiA"/>
    <property type="match status" value="1"/>
</dbReference>
<dbReference type="InterPro" id="IPR039653">
    <property type="entry name" value="Prenyltransferase"/>
</dbReference>
<dbReference type="PANTHER" id="PTHR11048">
    <property type="entry name" value="PRENYLTRANSFERASES"/>
    <property type="match status" value="1"/>
</dbReference>
<comment type="cofactor">
    <cofactor evidence="1 8">
        <name>Mg(2+)</name>
        <dbReference type="ChEBI" id="CHEBI:18420"/>
    </cofactor>
</comment>
<keyword evidence="5 8" id="KW-0812">Transmembrane</keyword>
<dbReference type="InterPro" id="IPR030470">
    <property type="entry name" value="UbiA_prenylTrfase_CS"/>
</dbReference>
<dbReference type="HAMAP" id="MF_01635">
    <property type="entry name" value="UbiA"/>
    <property type="match status" value="1"/>
</dbReference>
<proteinExistence type="inferred from homology"/>
<feature type="transmembrane region" description="Helical" evidence="8">
    <location>
        <begin position="365"/>
        <end position="386"/>
    </location>
</feature>
<dbReference type="Gene3D" id="1.10.357.140">
    <property type="entry name" value="UbiA prenyltransferase"/>
    <property type="match status" value="1"/>
</dbReference>
<evidence type="ECO:0000256" key="7">
    <source>
        <dbReference type="ARBA" id="ARBA00023136"/>
    </source>
</evidence>
<keyword evidence="8" id="KW-0496">Mitochondrion</keyword>
<keyword evidence="8" id="KW-0414">Isoprene biosynthesis</keyword>
<keyword evidence="4 8" id="KW-0808">Transferase</keyword>
<dbReference type="PROSITE" id="PS00943">
    <property type="entry name" value="UBIA"/>
    <property type="match status" value="1"/>
</dbReference>
<dbReference type="EC" id="2.5.1.39" evidence="8"/>
<feature type="transmembrane region" description="Helical" evidence="8">
    <location>
        <begin position="436"/>
        <end position="456"/>
    </location>
</feature>
<feature type="transmembrane region" description="Helical" evidence="8">
    <location>
        <begin position="342"/>
        <end position="359"/>
    </location>
</feature>
<evidence type="ECO:0000256" key="6">
    <source>
        <dbReference type="ARBA" id="ARBA00022989"/>
    </source>
</evidence>
<reference evidence="9" key="1">
    <citation type="submission" date="2024-02" db="EMBL/GenBank/DDBJ databases">
        <authorList>
            <consortium name="ELIXIR-Norway"/>
            <consortium name="Elixir Norway"/>
        </authorList>
    </citation>
    <scope>NUCLEOTIDE SEQUENCE</scope>
</reference>
<comment type="subcellular location">
    <subcellularLocation>
        <location evidence="2">Membrane</location>
        <topology evidence="2">Multi-pass membrane protein</topology>
    </subcellularLocation>
    <subcellularLocation>
        <location evidence="8">Mitochondrion inner membrane</location>
        <topology evidence="8">Multi-pass membrane protein</topology>
        <orientation evidence="8">Matrix side</orientation>
    </subcellularLocation>
</comment>
<evidence type="ECO:0000256" key="3">
    <source>
        <dbReference type="ARBA" id="ARBA00005985"/>
    </source>
</evidence>
<dbReference type="CDD" id="cd13959">
    <property type="entry name" value="PT_UbiA_COQ2"/>
    <property type="match status" value="1"/>
</dbReference>
<comment type="pathway">
    <text evidence="8">Cofactor biosynthesis; ubiquinone biosynthesis.</text>
</comment>
<evidence type="ECO:0000256" key="1">
    <source>
        <dbReference type="ARBA" id="ARBA00001946"/>
    </source>
</evidence>
<dbReference type="InterPro" id="IPR000537">
    <property type="entry name" value="UbiA_prenyltransferase"/>
</dbReference>
<protein>
    <recommendedName>
        <fullName evidence="8">4-hydroxybenzoate polyprenyltransferase, mitochondrial</fullName>
        <shortName evidence="8">4-HB polyprenyltransferase</shortName>
        <ecNumber evidence="8">2.5.1.39</ecNumber>
    </recommendedName>
    <alternativeName>
        <fullName evidence="8">Para-hydroxybenzoate--polyprenyltransferase</fullName>
        <shortName evidence="8">PHB:PPT</shortName>
        <shortName evidence="8">PHB:polyprenyltransferase</shortName>
    </alternativeName>
</protein>
<dbReference type="EMBL" id="OZ019903">
    <property type="protein sequence ID" value="CAK9196687.1"/>
    <property type="molecule type" value="Genomic_DNA"/>
</dbReference>
<dbReference type="NCBIfam" id="TIGR01474">
    <property type="entry name" value="ubiA_proteo"/>
    <property type="match status" value="1"/>
</dbReference>
<evidence type="ECO:0000256" key="2">
    <source>
        <dbReference type="ARBA" id="ARBA00004141"/>
    </source>
</evidence>
<keyword evidence="6 8" id="KW-1133">Transmembrane helix</keyword>
<comment type="catalytic activity">
    <reaction evidence="8">
        <text>an all-trans-polyprenyl diphosphate + 4-hydroxybenzoate = a 4-hydroxy-3-(all-trans-polyprenyl)benzoate + diphosphate</text>
        <dbReference type="Rhea" id="RHEA:44504"/>
        <dbReference type="Rhea" id="RHEA-COMP:9514"/>
        <dbReference type="Rhea" id="RHEA-COMP:9564"/>
        <dbReference type="ChEBI" id="CHEBI:17879"/>
        <dbReference type="ChEBI" id="CHEBI:33019"/>
        <dbReference type="ChEBI" id="CHEBI:58914"/>
        <dbReference type="ChEBI" id="CHEBI:78396"/>
        <dbReference type="EC" id="2.5.1.39"/>
    </reaction>
</comment>
<evidence type="ECO:0000313" key="9">
    <source>
        <dbReference type="EMBL" id="CAK9196687.1"/>
    </source>
</evidence>
<name>A0ABP0THX9_9BRYO</name>
<feature type="transmembrane region" description="Helical" evidence="8">
    <location>
        <begin position="246"/>
        <end position="268"/>
    </location>
</feature>
<dbReference type="PANTHER" id="PTHR11048:SF28">
    <property type="entry name" value="4-HYDROXYBENZOATE POLYPRENYLTRANSFERASE, MITOCHONDRIAL"/>
    <property type="match status" value="1"/>
</dbReference>
<keyword evidence="7 8" id="KW-0472">Membrane</keyword>
<gene>
    <name evidence="9" type="ORF">CSSPTR1EN2_LOCUS3598</name>
</gene>
<organism evidence="9 10">
    <name type="scientific">Sphagnum troendelagicum</name>
    <dbReference type="NCBI Taxonomy" id="128251"/>
    <lineage>
        <taxon>Eukaryota</taxon>
        <taxon>Viridiplantae</taxon>
        <taxon>Streptophyta</taxon>
        <taxon>Embryophyta</taxon>
        <taxon>Bryophyta</taxon>
        <taxon>Sphagnophytina</taxon>
        <taxon>Sphagnopsida</taxon>
        <taxon>Sphagnales</taxon>
        <taxon>Sphagnaceae</taxon>
        <taxon>Sphagnum</taxon>
    </lineage>
</organism>
<comment type="similarity">
    <text evidence="3 8">Belongs to the UbiA prenyltransferase family.</text>
</comment>
<keyword evidence="8" id="KW-0999">Mitochondrion inner membrane</keyword>
<dbReference type="InterPro" id="IPR006370">
    <property type="entry name" value="HB_polyprenyltransferase-like"/>
</dbReference>
<comment type="function">
    <text evidence="8">Catalyzes the prenylation of para-hydroxybenzoate (PHB) with an all-trans polyprenyl group. Mediates the second step in the final reaction sequence of coenzyme Q (CoQ) biosynthesis, which is the condensation of the polyisoprenoid side chain with PHB, generating the first membrane-bound Q intermediate.</text>
</comment>